<protein>
    <submittedName>
        <fullName evidence="2">Uncharacterized protein</fullName>
    </submittedName>
</protein>
<reference evidence="2" key="1">
    <citation type="submission" date="2023-06" db="EMBL/GenBank/DDBJ databases">
        <authorList>
            <consortium name="Lawrence Berkeley National Laboratory"/>
            <person name="Ahrendt S."/>
            <person name="Sahu N."/>
            <person name="Indic B."/>
            <person name="Wong-Bajracharya J."/>
            <person name="Merenyi Z."/>
            <person name="Ke H.-M."/>
            <person name="Monk M."/>
            <person name="Kocsube S."/>
            <person name="Drula E."/>
            <person name="Lipzen A."/>
            <person name="Balint B."/>
            <person name="Henrissat B."/>
            <person name="Andreopoulos B."/>
            <person name="Martin F.M."/>
            <person name="Harder C.B."/>
            <person name="Rigling D."/>
            <person name="Ford K.L."/>
            <person name="Foster G.D."/>
            <person name="Pangilinan J."/>
            <person name="Papanicolaou A."/>
            <person name="Barry K."/>
            <person name="LaButti K."/>
            <person name="Viragh M."/>
            <person name="Koriabine M."/>
            <person name="Yan M."/>
            <person name="Riley R."/>
            <person name="Champramary S."/>
            <person name="Plett K.L."/>
            <person name="Tsai I.J."/>
            <person name="Slot J."/>
            <person name="Sipos G."/>
            <person name="Plett J."/>
            <person name="Nagy L.G."/>
            <person name="Grigoriev I.V."/>
        </authorList>
    </citation>
    <scope>NUCLEOTIDE SEQUENCE</scope>
    <source>
        <strain evidence="2">ICMP 16352</strain>
    </source>
</reference>
<accession>A0AA39T8D3</accession>
<evidence type="ECO:0000256" key="1">
    <source>
        <dbReference type="SAM" id="MobiDB-lite"/>
    </source>
</evidence>
<proteinExistence type="predicted"/>
<dbReference type="Proteomes" id="UP001175227">
    <property type="component" value="Unassembled WGS sequence"/>
</dbReference>
<sequence>MPKTSGRATAPKRDHSPVVASPAKKARTDDLLNVEDDISADADSKTTSVKNTASNSNNNPYAVIANSIIHLMPVNDYIKSRDIPERVPTVNVATLYRNNYPVIIRLMHIAFAPSKDNLMNICLVDPDNFTIHSERVIRNSLVAQTAAIGHIFGLGVKKVLMNNGFRRGLSFTSWLKSGDFQGSGSTIPVNGRRHGPAIHSRDEPVPVFDCRGPFKLSSYHTCPASTVDPDNGSIILVIFTLNRYRELSYNVASYNVQVVLRLADPPSDNDAEKPATPLPAYLTSMEPIGVRGLVDTENVFAVAEEDDTSERLVIISHDVALSSMVLKTTCLIEFRLSHMQKMSNTRMQLHFMTTTNNHTVSTSEPTWTNPTLFLRAHAEDVALNFDHLPSNPLRVSDSSPAFTDPDGATENSMAVEPRLYWAWPDRSNNSRPSSPHTASRDDRVIVFNEAPAATEYAQEMNSEPATSERNMNIQFDRHLLAVIFRYIACELDSTVPNEHLRQLAVDLAYLLSLKKKADKVQLVKRKFKYNDVIENYSLRILCIMITVSRDNLRLNMRHNCDNITVHPTRPLINGRFLVVASLVVWPKLDPLELAGDDSSEEEDSQVTHLVLRGQSDDFEESYPVELLTAPLPSLHTLQLHSLALRSAGRLEYSLQALQRLSIWNCHVSVQGLFLIVRSAVAMSHFAIGGKDSRVVDDSNNSSDIPTIPPPSFPPTLLFLHLDICELGNQRSSHRDNPYRPRILAWLGNLHGPMCLCIHWFCDDGFDKHFTFSPVWYCATG</sequence>
<evidence type="ECO:0000313" key="2">
    <source>
        <dbReference type="EMBL" id="KAK0471491.1"/>
    </source>
</evidence>
<evidence type="ECO:0000313" key="3">
    <source>
        <dbReference type="Proteomes" id="UP001175227"/>
    </source>
</evidence>
<organism evidence="2 3">
    <name type="scientific">Armillaria novae-zelandiae</name>
    <dbReference type="NCBI Taxonomy" id="153914"/>
    <lineage>
        <taxon>Eukaryota</taxon>
        <taxon>Fungi</taxon>
        <taxon>Dikarya</taxon>
        <taxon>Basidiomycota</taxon>
        <taxon>Agaricomycotina</taxon>
        <taxon>Agaricomycetes</taxon>
        <taxon>Agaricomycetidae</taxon>
        <taxon>Agaricales</taxon>
        <taxon>Marasmiineae</taxon>
        <taxon>Physalacriaceae</taxon>
        <taxon>Armillaria</taxon>
    </lineage>
</organism>
<name>A0AA39T8D3_9AGAR</name>
<keyword evidence="3" id="KW-1185">Reference proteome</keyword>
<dbReference type="EMBL" id="JAUEPR010000050">
    <property type="protein sequence ID" value="KAK0471491.1"/>
    <property type="molecule type" value="Genomic_DNA"/>
</dbReference>
<feature type="region of interest" description="Disordered" evidence="1">
    <location>
        <begin position="1"/>
        <end position="37"/>
    </location>
</feature>
<dbReference type="AlphaFoldDB" id="A0AA39T8D3"/>
<comment type="caution">
    <text evidence="2">The sequence shown here is derived from an EMBL/GenBank/DDBJ whole genome shotgun (WGS) entry which is preliminary data.</text>
</comment>
<gene>
    <name evidence="2" type="ORF">IW261DRAFT_1425127</name>
</gene>